<evidence type="ECO:0000256" key="3">
    <source>
        <dbReference type="ARBA" id="ARBA00022448"/>
    </source>
</evidence>
<dbReference type="InterPro" id="IPR039424">
    <property type="entry name" value="SBP_5"/>
</dbReference>
<comment type="subcellular location">
    <subcellularLocation>
        <location evidence="1">Periplasm</location>
    </subcellularLocation>
</comment>
<evidence type="ECO:0000256" key="2">
    <source>
        <dbReference type="ARBA" id="ARBA00005695"/>
    </source>
</evidence>
<feature type="domain" description="Solute-binding protein family 5" evidence="6">
    <location>
        <begin position="72"/>
        <end position="165"/>
    </location>
</feature>
<dbReference type="SUPFAM" id="SSF53850">
    <property type="entry name" value="Periplasmic binding protein-like II"/>
    <property type="match status" value="1"/>
</dbReference>
<dbReference type="Gene3D" id="3.90.76.10">
    <property type="entry name" value="Dipeptide-binding Protein, Domain 1"/>
    <property type="match status" value="1"/>
</dbReference>
<evidence type="ECO:0000256" key="5">
    <source>
        <dbReference type="SAM" id="SignalP"/>
    </source>
</evidence>
<dbReference type="PANTHER" id="PTHR30290">
    <property type="entry name" value="PERIPLASMIC BINDING COMPONENT OF ABC TRANSPORTER"/>
    <property type="match status" value="1"/>
</dbReference>
<dbReference type="Pfam" id="PF00496">
    <property type="entry name" value="SBP_bac_5"/>
    <property type="match status" value="1"/>
</dbReference>
<evidence type="ECO:0000313" key="7">
    <source>
        <dbReference type="EMBL" id="RDC60983.1"/>
    </source>
</evidence>
<dbReference type="Gene3D" id="3.10.105.10">
    <property type="entry name" value="Dipeptide-binding Protein, Domain 3"/>
    <property type="match status" value="1"/>
</dbReference>
<proteinExistence type="inferred from homology"/>
<feature type="chain" id="PRO_5016778573" description="Solute-binding protein family 5 domain-containing protein" evidence="5">
    <location>
        <begin position="24"/>
        <end position="503"/>
    </location>
</feature>
<sequence>MPRTFPQILILIAGALLVSCDSAAEDAALNVAFVGAAEAPFQAGLRIGQPAQHVRAATSEGLVALDAAGATVPALAESWIVTDDGLSYFFRLRNTEWPDERKLTADDVRAGLMRSMSALQGTSLGLDLAQLDEIRAMTQRVVEIRLTSPMPDFLHLLAQPELGLVREQAGAGPMMFAARGPTAGNNQQASRADMVRELVLLPPERRGLPEIEDWRELVRPVAISGMDARSAIDAFGEGGVDLVLGGRLASLPLVDTGPLARGTVRLDPAIGLFGLRVQRADGLLSDPARREAIAMAIDRETLLEPFNIDGWVASTRLVPDGLDPDGISVTQRWDGLSLEQRQAEAARRVAIYDDGTGGRPRLTLQMPAGPGTDILLRELASDLDEIGIDLIAADESSRPDLVLVDRTARYGDARWFLNQFHCSLGRGLCSPEADLLVQQSLAIPDLAASNDLMARAETVLLEDGGFIPLGAPIRWSLVRSTVDGFVENRWSFHPLPPLALRPI</sequence>
<feature type="signal peptide" evidence="5">
    <location>
        <begin position="1"/>
        <end position="23"/>
    </location>
</feature>
<evidence type="ECO:0000256" key="1">
    <source>
        <dbReference type="ARBA" id="ARBA00004418"/>
    </source>
</evidence>
<dbReference type="GO" id="GO:1904680">
    <property type="term" value="F:peptide transmembrane transporter activity"/>
    <property type="evidence" value="ECO:0007669"/>
    <property type="project" value="TreeGrafter"/>
</dbReference>
<evidence type="ECO:0000313" key="8">
    <source>
        <dbReference type="Proteomes" id="UP000253727"/>
    </source>
</evidence>
<evidence type="ECO:0000259" key="6">
    <source>
        <dbReference type="Pfam" id="PF00496"/>
    </source>
</evidence>
<dbReference type="PROSITE" id="PS51257">
    <property type="entry name" value="PROKAR_LIPOPROTEIN"/>
    <property type="match status" value="1"/>
</dbReference>
<keyword evidence="4 5" id="KW-0732">Signal</keyword>
<name>A0A369Q7X4_9SPHN</name>
<dbReference type="InterPro" id="IPR000914">
    <property type="entry name" value="SBP_5_dom"/>
</dbReference>
<organism evidence="7 8">
    <name type="scientific">Alteripontixanthobacter maritimus</name>
    <dbReference type="NCBI Taxonomy" id="2161824"/>
    <lineage>
        <taxon>Bacteria</taxon>
        <taxon>Pseudomonadati</taxon>
        <taxon>Pseudomonadota</taxon>
        <taxon>Alphaproteobacteria</taxon>
        <taxon>Sphingomonadales</taxon>
        <taxon>Erythrobacteraceae</taxon>
        <taxon>Alteripontixanthobacter</taxon>
    </lineage>
</organism>
<evidence type="ECO:0000256" key="4">
    <source>
        <dbReference type="ARBA" id="ARBA00022729"/>
    </source>
</evidence>
<accession>A0A369Q7X4</accession>
<dbReference type="EMBL" id="QBKA01000002">
    <property type="protein sequence ID" value="RDC60983.1"/>
    <property type="molecule type" value="Genomic_DNA"/>
</dbReference>
<gene>
    <name evidence="7" type="ORF">HME9302_02200</name>
</gene>
<comment type="similarity">
    <text evidence="2">Belongs to the bacterial solute-binding protein 5 family.</text>
</comment>
<protein>
    <recommendedName>
        <fullName evidence="6">Solute-binding protein family 5 domain-containing protein</fullName>
    </recommendedName>
</protein>
<dbReference type="Gene3D" id="3.40.190.10">
    <property type="entry name" value="Periplasmic binding protein-like II"/>
    <property type="match status" value="1"/>
</dbReference>
<dbReference type="PANTHER" id="PTHR30290:SF10">
    <property type="entry name" value="PERIPLASMIC OLIGOPEPTIDE-BINDING PROTEIN-RELATED"/>
    <property type="match status" value="1"/>
</dbReference>
<dbReference type="AlphaFoldDB" id="A0A369Q7X4"/>
<comment type="caution">
    <text evidence="7">The sequence shown here is derived from an EMBL/GenBank/DDBJ whole genome shotgun (WGS) entry which is preliminary data.</text>
</comment>
<keyword evidence="8" id="KW-1185">Reference proteome</keyword>
<dbReference type="Proteomes" id="UP000253727">
    <property type="component" value="Unassembled WGS sequence"/>
</dbReference>
<dbReference type="GO" id="GO:0030313">
    <property type="term" value="C:cell envelope"/>
    <property type="evidence" value="ECO:0007669"/>
    <property type="project" value="UniProtKB-SubCell"/>
</dbReference>
<keyword evidence="3" id="KW-0813">Transport</keyword>
<dbReference type="RefSeq" id="WP_230079974.1">
    <property type="nucleotide sequence ID" value="NZ_QBKA01000002.1"/>
</dbReference>
<reference evidence="7 8" key="1">
    <citation type="submission" date="2018-04" db="EMBL/GenBank/DDBJ databases">
        <title>Altererythrobacter sp. HME9302 genome sequencing and assembly.</title>
        <authorList>
            <person name="Kang H."/>
            <person name="Kim H."/>
            <person name="Joh K."/>
        </authorList>
    </citation>
    <scope>NUCLEOTIDE SEQUENCE [LARGE SCALE GENOMIC DNA]</scope>
    <source>
        <strain evidence="7 8">HME9302</strain>
    </source>
</reference>
<dbReference type="GO" id="GO:0015833">
    <property type="term" value="P:peptide transport"/>
    <property type="evidence" value="ECO:0007669"/>
    <property type="project" value="TreeGrafter"/>
</dbReference>